<dbReference type="RefSeq" id="XP_024780125.1">
    <property type="nucleotide sequence ID" value="XM_024913135.1"/>
</dbReference>
<evidence type="ECO:0000313" key="3">
    <source>
        <dbReference type="Proteomes" id="UP000241690"/>
    </source>
</evidence>
<dbReference type="Proteomes" id="UP000241690">
    <property type="component" value="Unassembled WGS sequence"/>
</dbReference>
<evidence type="ECO:0000256" key="1">
    <source>
        <dbReference type="SAM" id="Phobius"/>
    </source>
</evidence>
<accession>A0A2T4ATZ3</accession>
<organism evidence="2 3">
    <name type="scientific">Trichoderma harzianum CBS 226.95</name>
    <dbReference type="NCBI Taxonomy" id="983964"/>
    <lineage>
        <taxon>Eukaryota</taxon>
        <taxon>Fungi</taxon>
        <taxon>Dikarya</taxon>
        <taxon>Ascomycota</taxon>
        <taxon>Pezizomycotina</taxon>
        <taxon>Sordariomycetes</taxon>
        <taxon>Hypocreomycetidae</taxon>
        <taxon>Hypocreales</taxon>
        <taxon>Hypocreaceae</taxon>
        <taxon>Trichoderma</taxon>
    </lineage>
</organism>
<gene>
    <name evidence="2" type="ORF">M431DRAFT_181512</name>
</gene>
<keyword evidence="1" id="KW-1133">Transmembrane helix</keyword>
<dbReference type="GeneID" id="36621696"/>
<proteinExistence type="predicted"/>
<keyword evidence="1" id="KW-0472">Membrane</keyword>
<keyword evidence="3" id="KW-1185">Reference proteome</keyword>
<dbReference type="AlphaFoldDB" id="A0A2T4ATZ3"/>
<name>A0A2T4ATZ3_TRIHA</name>
<evidence type="ECO:0000313" key="2">
    <source>
        <dbReference type="EMBL" id="PTB60448.1"/>
    </source>
</evidence>
<sequence length="135" mass="15534">MIPWTLFDLWRLGTTVNFGVHICYLAQKVHTCSLFFYTLFIAFCFLFSFSVGRMRWEKPPTLHCKMSIHQSASVFIQLCSKIPKLPQQSVFLQGHSISWSEVWGLLCLLEMATHNCETMPVSFLVNEQGGGHLLF</sequence>
<reference evidence="2 3" key="1">
    <citation type="submission" date="2016-07" db="EMBL/GenBank/DDBJ databases">
        <title>Multiple horizontal gene transfer events from other fungi enriched the ability of initially mycotrophic Trichoderma (Ascomycota) to feed on dead plant biomass.</title>
        <authorList>
            <consortium name="DOE Joint Genome Institute"/>
            <person name="Aerts A."/>
            <person name="Atanasova L."/>
            <person name="Chenthamara K."/>
            <person name="Zhang J."/>
            <person name="Grujic M."/>
            <person name="Henrissat B."/>
            <person name="Kuo A."/>
            <person name="Salamov A."/>
            <person name="Lipzen A."/>
            <person name="Labutti K."/>
            <person name="Barry K."/>
            <person name="Miao Y."/>
            <person name="Rahimi M.J."/>
            <person name="Shen Q."/>
            <person name="Grigoriev I.V."/>
            <person name="Kubicek C.P."/>
            <person name="Druzhinina I.S."/>
        </authorList>
    </citation>
    <scope>NUCLEOTIDE SEQUENCE [LARGE SCALE GENOMIC DNA]</scope>
    <source>
        <strain evidence="2 3">CBS 226.95</strain>
    </source>
</reference>
<feature type="transmembrane region" description="Helical" evidence="1">
    <location>
        <begin position="34"/>
        <end position="52"/>
    </location>
</feature>
<protein>
    <submittedName>
        <fullName evidence="2">Uncharacterized protein</fullName>
    </submittedName>
</protein>
<dbReference type="EMBL" id="KZ679675">
    <property type="protein sequence ID" value="PTB60448.1"/>
    <property type="molecule type" value="Genomic_DNA"/>
</dbReference>
<keyword evidence="1" id="KW-0812">Transmembrane</keyword>